<feature type="domain" description="ABC transporter" evidence="8">
    <location>
        <begin position="348"/>
        <end position="570"/>
    </location>
</feature>
<keyword evidence="2 7" id="KW-0812">Transmembrane</keyword>
<dbReference type="GO" id="GO:0140359">
    <property type="term" value="F:ABC-type transporter activity"/>
    <property type="evidence" value="ECO:0007669"/>
    <property type="project" value="InterPro"/>
</dbReference>
<proteinExistence type="predicted"/>
<dbReference type="GO" id="GO:0005524">
    <property type="term" value="F:ATP binding"/>
    <property type="evidence" value="ECO:0007669"/>
    <property type="project" value="UniProtKB-KW"/>
</dbReference>
<dbReference type="InterPro" id="IPR036640">
    <property type="entry name" value="ABC1_TM_sf"/>
</dbReference>
<dbReference type="Proteomes" id="UP000197065">
    <property type="component" value="Unassembled WGS sequence"/>
</dbReference>
<evidence type="ECO:0000313" key="11">
    <source>
        <dbReference type="Proteomes" id="UP000197065"/>
    </source>
</evidence>
<dbReference type="SMART" id="SM00382">
    <property type="entry name" value="AAA"/>
    <property type="match status" value="1"/>
</dbReference>
<name>A0A212QUM1_9PROT</name>
<dbReference type="SUPFAM" id="SSF52540">
    <property type="entry name" value="P-loop containing nucleoside triphosphate hydrolases"/>
    <property type="match status" value="1"/>
</dbReference>
<dbReference type="Gene3D" id="1.20.1560.10">
    <property type="entry name" value="ABC transporter type 1, transmembrane domain"/>
    <property type="match status" value="1"/>
</dbReference>
<dbReference type="PROSITE" id="PS50929">
    <property type="entry name" value="ABC_TM1F"/>
    <property type="match status" value="1"/>
</dbReference>
<evidence type="ECO:0000256" key="6">
    <source>
        <dbReference type="ARBA" id="ARBA00023136"/>
    </source>
</evidence>
<dbReference type="Pfam" id="PF00005">
    <property type="entry name" value="ABC_tran"/>
    <property type="match status" value="1"/>
</dbReference>
<dbReference type="InterPro" id="IPR027417">
    <property type="entry name" value="P-loop_NTPase"/>
</dbReference>
<keyword evidence="11" id="KW-1185">Reference proteome</keyword>
<dbReference type="PANTHER" id="PTHR24221:SF654">
    <property type="entry name" value="ATP-BINDING CASSETTE SUB-FAMILY B MEMBER 6"/>
    <property type="match status" value="1"/>
</dbReference>
<evidence type="ECO:0000313" key="10">
    <source>
        <dbReference type="EMBL" id="SNB63258.1"/>
    </source>
</evidence>
<feature type="transmembrane region" description="Helical" evidence="7">
    <location>
        <begin position="149"/>
        <end position="170"/>
    </location>
</feature>
<comment type="subcellular location">
    <subcellularLocation>
        <location evidence="1">Cell membrane</location>
        <topology evidence="1">Multi-pass membrane protein</topology>
    </subcellularLocation>
</comment>
<feature type="domain" description="ABC transmembrane type-1" evidence="9">
    <location>
        <begin position="17"/>
        <end position="314"/>
    </location>
</feature>
<dbReference type="RefSeq" id="WP_088560518.1">
    <property type="nucleotide sequence ID" value="NZ_FYEH01000003.1"/>
</dbReference>
<keyword evidence="3" id="KW-0547">Nucleotide-binding</keyword>
<reference evidence="10 11" key="1">
    <citation type="submission" date="2017-06" db="EMBL/GenBank/DDBJ databases">
        <authorList>
            <person name="Kim H.J."/>
            <person name="Triplett B.A."/>
        </authorList>
    </citation>
    <scope>NUCLEOTIDE SEQUENCE [LARGE SCALE GENOMIC DNA]</scope>
    <source>
        <strain evidence="10 11">B29T1</strain>
    </source>
</reference>
<evidence type="ECO:0000256" key="5">
    <source>
        <dbReference type="ARBA" id="ARBA00022989"/>
    </source>
</evidence>
<accession>A0A212QUM1</accession>
<dbReference type="AlphaFoldDB" id="A0A212QUM1"/>
<dbReference type="GO" id="GO:0016887">
    <property type="term" value="F:ATP hydrolysis activity"/>
    <property type="evidence" value="ECO:0007669"/>
    <property type="project" value="InterPro"/>
</dbReference>
<feature type="transmembrane region" description="Helical" evidence="7">
    <location>
        <begin position="265"/>
        <end position="295"/>
    </location>
</feature>
<protein>
    <submittedName>
        <fullName evidence="10">ATP-binding cassette, subfamily C</fullName>
    </submittedName>
</protein>
<evidence type="ECO:0000259" key="8">
    <source>
        <dbReference type="PROSITE" id="PS50893"/>
    </source>
</evidence>
<dbReference type="Pfam" id="PF00664">
    <property type="entry name" value="ABC_membrane"/>
    <property type="match status" value="1"/>
</dbReference>
<evidence type="ECO:0000256" key="3">
    <source>
        <dbReference type="ARBA" id="ARBA00022741"/>
    </source>
</evidence>
<dbReference type="Gene3D" id="3.40.50.300">
    <property type="entry name" value="P-loop containing nucleotide triphosphate hydrolases"/>
    <property type="match status" value="1"/>
</dbReference>
<organism evidence="10 11">
    <name type="scientific">Arboricoccus pini</name>
    <dbReference type="NCBI Taxonomy" id="1963835"/>
    <lineage>
        <taxon>Bacteria</taxon>
        <taxon>Pseudomonadati</taxon>
        <taxon>Pseudomonadota</taxon>
        <taxon>Alphaproteobacteria</taxon>
        <taxon>Geminicoccales</taxon>
        <taxon>Geminicoccaceae</taxon>
        <taxon>Arboricoccus</taxon>
    </lineage>
</organism>
<dbReference type="InterPro" id="IPR017871">
    <property type="entry name" value="ABC_transporter-like_CS"/>
</dbReference>
<dbReference type="PROSITE" id="PS00211">
    <property type="entry name" value="ABC_TRANSPORTER_1"/>
    <property type="match status" value="1"/>
</dbReference>
<gene>
    <name evidence="10" type="ORF">SAMN07250955_103295</name>
</gene>
<keyword evidence="6 7" id="KW-0472">Membrane</keyword>
<dbReference type="PROSITE" id="PS50893">
    <property type="entry name" value="ABC_TRANSPORTER_2"/>
    <property type="match status" value="1"/>
</dbReference>
<feature type="transmembrane region" description="Helical" evidence="7">
    <location>
        <begin position="72"/>
        <end position="94"/>
    </location>
</feature>
<dbReference type="OrthoDB" id="5288404at2"/>
<feature type="transmembrane region" description="Helical" evidence="7">
    <location>
        <begin position="17"/>
        <end position="38"/>
    </location>
</feature>
<evidence type="ECO:0000256" key="1">
    <source>
        <dbReference type="ARBA" id="ARBA00004651"/>
    </source>
</evidence>
<keyword evidence="4 10" id="KW-0067">ATP-binding</keyword>
<dbReference type="InterPro" id="IPR011527">
    <property type="entry name" value="ABC1_TM_dom"/>
</dbReference>
<feature type="transmembrane region" description="Helical" evidence="7">
    <location>
        <begin position="176"/>
        <end position="196"/>
    </location>
</feature>
<dbReference type="InterPro" id="IPR039421">
    <property type="entry name" value="Type_1_exporter"/>
</dbReference>
<evidence type="ECO:0000256" key="2">
    <source>
        <dbReference type="ARBA" id="ARBA00022692"/>
    </source>
</evidence>
<dbReference type="PANTHER" id="PTHR24221">
    <property type="entry name" value="ATP-BINDING CASSETTE SUB-FAMILY B"/>
    <property type="match status" value="1"/>
</dbReference>
<dbReference type="EMBL" id="FYEH01000003">
    <property type="protein sequence ID" value="SNB63258.1"/>
    <property type="molecule type" value="Genomic_DNA"/>
</dbReference>
<dbReference type="InterPro" id="IPR003593">
    <property type="entry name" value="AAA+_ATPase"/>
</dbReference>
<evidence type="ECO:0000259" key="9">
    <source>
        <dbReference type="PROSITE" id="PS50929"/>
    </source>
</evidence>
<sequence>MGGVFKIFLRTGGRHRWIVLLSVILATMAEGVGVASLLPVLAVAVDKDGAIAGKYSQTMRSILETLHVPLEIGPLLVILVAAIVIKAALTLVAYRNINSAVADVAADIRRRLVSSVLSVRWIYFARQPVGRLANAISLDASRAAQSFQLAASAIATLFQAIVYVIVAIVVSWKMAAVGLTLGLVVAAILNPFMRMTKQWSRRQRKRTEELVMLTTDAFASIKPLKAMARQHHFERFFEERIQKLRRALRSEAMSKNRMRTMREPIIISMLAIGFYFAFVVMRVGVAELVVMGILIRRMISTIGDVQEQMQASLSFETSYWAIDKLIREADALREPVWTGSQPTLEKGIALDRVSFGYDDRLVLDTFSMCAPAGKLTVLSGASGAGKTTITDLMLGLLEPRSGKVLLDGKPLDTLDLASWRRMIGYVPQELALFHDTVLANITLGDPEMDESAVIDALKLAGAWTFVEQLPEGLHTNVGERGSRLSGGQRQRLALARALVLNPRLLILDEVSSALDPATEAEICANVRGLTGERTIIAITHRPIWLEMADRVYMIGQPETVAGPQRAEAAI</sequence>
<dbReference type="GO" id="GO:0005886">
    <property type="term" value="C:plasma membrane"/>
    <property type="evidence" value="ECO:0007669"/>
    <property type="project" value="UniProtKB-SubCell"/>
</dbReference>
<dbReference type="InterPro" id="IPR003439">
    <property type="entry name" value="ABC_transporter-like_ATP-bd"/>
</dbReference>
<dbReference type="GO" id="GO:0034040">
    <property type="term" value="F:ATPase-coupled lipid transmembrane transporter activity"/>
    <property type="evidence" value="ECO:0007669"/>
    <property type="project" value="TreeGrafter"/>
</dbReference>
<dbReference type="SUPFAM" id="SSF90123">
    <property type="entry name" value="ABC transporter transmembrane region"/>
    <property type="match status" value="1"/>
</dbReference>
<evidence type="ECO:0000256" key="7">
    <source>
        <dbReference type="SAM" id="Phobius"/>
    </source>
</evidence>
<evidence type="ECO:0000256" key="4">
    <source>
        <dbReference type="ARBA" id="ARBA00022840"/>
    </source>
</evidence>
<keyword evidence="5 7" id="KW-1133">Transmembrane helix</keyword>